<reference evidence="1 2" key="1">
    <citation type="submission" date="2021-06" db="EMBL/GenBank/DDBJ databases">
        <title>Caerostris darwini draft genome.</title>
        <authorList>
            <person name="Kono N."/>
            <person name="Arakawa K."/>
        </authorList>
    </citation>
    <scope>NUCLEOTIDE SEQUENCE [LARGE SCALE GENOMIC DNA]</scope>
</reference>
<evidence type="ECO:0000313" key="2">
    <source>
        <dbReference type="Proteomes" id="UP001054837"/>
    </source>
</evidence>
<sequence>MILEDSEEVIRGETVSERRQEERFLRLSSSWFKEIVSRRASSGNLVKRIFCADTITTCVANEDVACELYASQIAVTVKKGRLFIDIENPFLRTSPVD</sequence>
<gene>
    <name evidence="1" type="ORF">CDAR_449221</name>
</gene>
<protein>
    <submittedName>
        <fullName evidence="1">Uncharacterized protein</fullName>
    </submittedName>
</protein>
<comment type="caution">
    <text evidence="1">The sequence shown here is derived from an EMBL/GenBank/DDBJ whole genome shotgun (WGS) entry which is preliminary data.</text>
</comment>
<name>A0AAV4QV50_9ARAC</name>
<dbReference type="EMBL" id="BPLQ01004987">
    <property type="protein sequence ID" value="GIY11966.1"/>
    <property type="molecule type" value="Genomic_DNA"/>
</dbReference>
<keyword evidence="2" id="KW-1185">Reference proteome</keyword>
<organism evidence="1 2">
    <name type="scientific">Caerostris darwini</name>
    <dbReference type="NCBI Taxonomy" id="1538125"/>
    <lineage>
        <taxon>Eukaryota</taxon>
        <taxon>Metazoa</taxon>
        <taxon>Ecdysozoa</taxon>
        <taxon>Arthropoda</taxon>
        <taxon>Chelicerata</taxon>
        <taxon>Arachnida</taxon>
        <taxon>Araneae</taxon>
        <taxon>Araneomorphae</taxon>
        <taxon>Entelegynae</taxon>
        <taxon>Araneoidea</taxon>
        <taxon>Araneidae</taxon>
        <taxon>Caerostris</taxon>
    </lineage>
</organism>
<evidence type="ECO:0000313" key="1">
    <source>
        <dbReference type="EMBL" id="GIY11966.1"/>
    </source>
</evidence>
<proteinExistence type="predicted"/>
<accession>A0AAV4QV50</accession>
<dbReference type="AlphaFoldDB" id="A0AAV4QV50"/>
<dbReference type="Proteomes" id="UP001054837">
    <property type="component" value="Unassembled WGS sequence"/>
</dbReference>